<name>A0A6A6XRD8_9PLEO</name>
<dbReference type="EMBL" id="MU001776">
    <property type="protein sequence ID" value="KAF2798778.1"/>
    <property type="molecule type" value="Genomic_DNA"/>
</dbReference>
<dbReference type="AlphaFoldDB" id="A0A6A6XRD8"/>
<feature type="domain" description="Major facilitator superfamily (MFS) profile" evidence="7">
    <location>
        <begin position="153"/>
        <end position="591"/>
    </location>
</feature>
<feature type="transmembrane region" description="Helical" evidence="6">
    <location>
        <begin position="249"/>
        <end position="271"/>
    </location>
</feature>
<dbReference type="InterPro" id="IPR020846">
    <property type="entry name" value="MFS_dom"/>
</dbReference>
<evidence type="ECO:0000256" key="4">
    <source>
        <dbReference type="ARBA" id="ARBA00023136"/>
    </source>
</evidence>
<feature type="compositionally biased region" description="Basic and acidic residues" evidence="5">
    <location>
        <begin position="23"/>
        <end position="38"/>
    </location>
</feature>
<reference evidence="8" key="1">
    <citation type="journal article" date="2020" name="Stud. Mycol.">
        <title>101 Dothideomycetes genomes: a test case for predicting lifestyles and emergence of pathogens.</title>
        <authorList>
            <person name="Haridas S."/>
            <person name="Albert R."/>
            <person name="Binder M."/>
            <person name="Bloem J."/>
            <person name="Labutti K."/>
            <person name="Salamov A."/>
            <person name="Andreopoulos B."/>
            <person name="Baker S."/>
            <person name="Barry K."/>
            <person name="Bills G."/>
            <person name="Bluhm B."/>
            <person name="Cannon C."/>
            <person name="Castanera R."/>
            <person name="Culley D."/>
            <person name="Daum C."/>
            <person name="Ezra D."/>
            <person name="Gonzalez J."/>
            <person name="Henrissat B."/>
            <person name="Kuo A."/>
            <person name="Liang C."/>
            <person name="Lipzen A."/>
            <person name="Lutzoni F."/>
            <person name="Magnuson J."/>
            <person name="Mondo S."/>
            <person name="Nolan M."/>
            <person name="Ohm R."/>
            <person name="Pangilinan J."/>
            <person name="Park H.-J."/>
            <person name="Ramirez L."/>
            <person name="Alfaro M."/>
            <person name="Sun H."/>
            <person name="Tritt A."/>
            <person name="Yoshinaga Y."/>
            <person name="Zwiers L.-H."/>
            <person name="Turgeon B."/>
            <person name="Goodwin S."/>
            <person name="Spatafora J."/>
            <person name="Crous P."/>
            <person name="Grigoriev I."/>
        </authorList>
    </citation>
    <scope>NUCLEOTIDE SEQUENCE</scope>
    <source>
        <strain evidence="8">CBS 109.77</strain>
    </source>
</reference>
<proteinExistence type="predicted"/>
<dbReference type="InterPro" id="IPR036259">
    <property type="entry name" value="MFS_trans_sf"/>
</dbReference>
<feature type="transmembrane region" description="Helical" evidence="6">
    <location>
        <begin position="478"/>
        <end position="496"/>
    </location>
</feature>
<feature type="transmembrane region" description="Helical" evidence="6">
    <location>
        <begin position="283"/>
        <end position="303"/>
    </location>
</feature>
<keyword evidence="9" id="KW-1185">Reference proteome</keyword>
<evidence type="ECO:0000256" key="2">
    <source>
        <dbReference type="ARBA" id="ARBA00022692"/>
    </source>
</evidence>
<evidence type="ECO:0000259" key="7">
    <source>
        <dbReference type="PROSITE" id="PS50850"/>
    </source>
</evidence>
<evidence type="ECO:0000256" key="5">
    <source>
        <dbReference type="SAM" id="MobiDB-lite"/>
    </source>
</evidence>
<keyword evidence="2 6" id="KW-0812">Transmembrane</keyword>
<evidence type="ECO:0000313" key="9">
    <source>
        <dbReference type="Proteomes" id="UP000799757"/>
    </source>
</evidence>
<accession>A0A6A6XRD8</accession>
<evidence type="ECO:0000256" key="3">
    <source>
        <dbReference type="ARBA" id="ARBA00022989"/>
    </source>
</evidence>
<feature type="transmembrane region" description="Helical" evidence="6">
    <location>
        <begin position="502"/>
        <end position="525"/>
    </location>
</feature>
<keyword evidence="4 6" id="KW-0472">Membrane</keyword>
<feature type="transmembrane region" description="Helical" evidence="6">
    <location>
        <begin position="135"/>
        <end position="156"/>
    </location>
</feature>
<gene>
    <name evidence="8" type="ORF">K505DRAFT_91713</name>
</gene>
<feature type="transmembrane region" description="Helical" evidence="6">
    <location>
        <begin position="567"/>
        <end position="587"/>
    </location>
</feature>
<organism evidence="8 9">
    <name type="scientific">Melanomma pulvis-pyrius CBS 109.77</name>
    <dbReference type="NCBI Taxonomy" id="1314802"/>
    <lineage>
        <taxon>Eukaryota</taxon>
        <taxon>Fungi</taxon>
        <taxon>Dikarya</taxon>
        <taxon>Ascomycota</taxon>
        <taxon>Pezizomycotina</taxon>
        <taxon>Dothideomycetes</taxon>
        <taxon>Pleosporomycetidae</taxon>
        <taxon>Pleosporales</taxon>
        <taxon>Melanommataceae</taxon>
        <taxon>Melanomma</taxon>
    </lineage>
</organism>
<feature type="transmembrane region" description="Helical" evidence="6">
    <location>
        <begin position="427"/>
        <end position="448"/>
    </location>
</feature>
<feature type="compositionally biased region" description="Basic and acidic residues" evidence="5">
    <location>
        <begin position="1"/>
        <end position="16"/>
    </location>
</feature>
<feature type="transmembrane region" description="Helical" evidence="6">
    <location>
        <begin position="309"/>
        <end position="332"/>
    </location>
</feature>
<dbReference type="FunFam" id="1.20.1250.20:FF:000011">
    <property type="entry name" value="MFS multidrug transporter, putative"/>
    <property type="match status" value="1"/>
</dbReference>
<evidence type="ECO:0000313" key="8">
    <source>
        <dbReference type="EMBL" id="KAF2798778.1"/>
    </source>
</evidence>
<dbReference type="PANTHER" id="PTHR23502">
    <property type="entry name" value="MAJOR FACILITATOR SUPERFAMILY"/>
    <property type="match status" value="1"/>
</dbReference>
<dbReference type="GO" id="GO:0022857">
    <property type="term" value="F:transmembrane transporter activity"/>
    <property type="evidence" value="ECO:0007669"/>
    <property type="project" value="InterPro"/>
</dbReference>
<protein>
    <submittedName>
        <fullName evidence="8">MFS general substrate transporter</fullName>
    </submittedName>
</protein>
<keyword evidence="3 6" id="KW-1133">Transmembrane helix</keyword>
<dbReference type="InterPro" id="IPR011701">
    <property type="entry name" value="MFS"/>
</dbReference>
<dbReference type="Pfam" id="PF07690">
    <property type="entry name" value="MFS_1"/>
    <property type="match status" value="1"/>
</dbReference>
<feature type="transmembrane region" description="Helical" evidence="6">
    <location>
        <begin position="224"/>
        <end position="243"/>
    </location>
</feature>
<comment type="subcellular location">
    <subcellularLocation>
        <location evidence="1">Membrane</location>
        <topology evidence="1">Multi-pass membrane protein</topology>
    </subcellularLocation>
</comment>
<feature type="transmembrane region" description="Helical" evidence="6">
    <location>
        <begin position="168"/>
        <end position="191"/>
    </location>
</feature>
<dbReference type="CDD" id="cd17323">
    <property type="entry name" value="MFS_Tpo1_MDR_like"/>
    <property type="match status" value="1"/>
</dbReference>
<feature type="region of interest" description="Disordered" evidence="5">
    <location>
        <begin position="1"/>
        <end position="125"/>
    </location>
</feature>
<feature type="compositionally biased region" description="Basic residues" evidence="5">
    <location>
        <begin position="71"/>
        <end position="82"/>
    </location>
</feature>
<sequence length="602" mass="65861">MTNMPRRSESTVRDGQEDGSSVDLEKRRESALDIDQEKTIGLSGAGDAQSRGDGDITSAAQSSHGGLPRTKSLRLSKSKSHRSYGGEDGYTCFNEDDSSPNISSGGTADEPFLVSWEGGDADPMNPRSMTNARRWAITLIVSASSLCVTCTSSLYTSTYGQLIDEFHTSRLVCTLGLSLFVAGLGTGPMVLSPLSEVDHPKTAPVGRSLRVPTDGMQFFGRRPIYICSFTFFLIFMIPCALARNVQTMLIARFLDGLAGSAFLSVAGGTVGDMFAKHELSAPMMVYTASPFVGPEIGPLLGGFIVENTTWRWCFYLLIIWSGLQLALIVLFVPETYHPVLLRNKAIRLREETGNPAHWAPIERMSRSITKTVLWSCIRPFQLLFFEPMCLSLCILSAVLLGILYLFFGAFPLVFQNNHGFTIAQTGISFMGLFVGMLLGITTDPLIWAPMRSRLVAKLEAQGGEPGGSEPEYRLPSTIAGAALVPVALFGFAWTTFPQVHWIVPIIFSAIFGTGVIWCYSGIFTFLVECYPLYAASALAANSFARSYFAAAFPLFGVQMYNNLGYQWATTVLAFLALAMAPFPYLFYRWGPRLRGNSRFASA</sequence>
<dbReference type="PROSITE" id="PS50850">
    <property type="entry name" value="MFS"/>
    <property type="match status" value="1"/>
</dbReference>
<evidence type="ECO:0000256" key="1">
    <source>
        <dbReference type="ARBA" id="ARBA00004141"/>
    </source>
</evidence>
<evidence type="ECO:0000256" key="6">
    <source>
        <dbReference type="SAM" id="Phobius"/>
    </source>
</evidence>
<dbReference type="Gene3D" id="1.20.1250.20">
    <property type="entry name" value="MFS general substrate transporter like domains"/>
    <property type="match status" value="1"/>
</dbReference>
<dbReference type="GO" id="GO:0005886">
    <property type="term" value="C:plasma membrane"/>
    <property type="evidence" value="ECO:0007669"/>
    <property type="project" value="TreeGrafter"/>
</dbReference>
<dbReference type="OrthoDB" id="3561359at2759"/>
<dbReference type="Proteomes" id="UP000799757">
    <property type="component" value="Unassembled WGS sequence"/>
</dbReference>
<feature type="transmembrane region" description="Helical" evidence="6">
    <location>
        <begin position="388"/>
        <end position="407"/>
    </location>
</feature>
<dbReference type="SUPFAM" id="SSF103473">
    <property type="entry name" value="MFS general substrate transporter"/>
    <property type="match status" value="1"/>
</dbReference>
<dbReference type="PANTHER" id="PTHR23502:SF7">
    <property type="entry name" value="DRUG_PROTON ANTIPORTER YHK8-RELATED"/>
    <property type="match status" value="1"/>
</dbReference>